<dbReference type="InterPro" id="IPR000210">
    <property type="entry name" value="BTB/POZ_dom"/>
</dbReference>
<sequence length="260" mass="29312">MSRNGISHEVTRPYLHSERFSDFTIICRGARFSAHRVFLCPQSKWFDRCCSGDFLESNSREVELHGDLLTAVECMISFFYTGDYSDFSVIGSDFKHFEELHAHVYATADKYEIPRLKDLALKKLRAKLFSQNKQGMRAAAKAVFEDVLLRDTDHVLQDAVLGVWMASDMNASDHGFMLSALTEMPQFASELTLRLLADRKRSLATMTLTRPEAIAAVKNQETIQSIVVSSVKANVEIQTAKLEAIIAQKDAEIAKLQLAR</sequence>
<dbReference type="HOGENOM" id="CLU_1069668_0_0_1"/>
<dbReference type="PROSITE" id="PS50097">
    <property type="entry name" value="BTB"/>
    <property type="match status" value="1"/>
</dbReference>
<evidence type="ECO:0000259" key="1">
    <source>
        <dbReference type="PROSITE" id="PS50097"/>
    </source>
</evidence>
<dbReference type="PANTHER" id="PTHR47843:SF5">
    <property type="entry name" value="BTB_POZ DOMAIN PROTEIN"/>
    <property type="match status" value="1"/>
</dbReference>
<proteinExistence type="predicted"/>
<dbReference type="EMBL" id="KB446545">
    <property type="protein sequence ID" value="EME39697.1"/>
    <property type="molecule type" value="Genomic_DNA"/>
</dbReference>
<evidence type="ECO:0000313" key="2">
    <source>
        <dbReference type="EMBL" id="EME39697.1"/>
    </source>
</evidence>
<dbReference type="SMART" id="SM00225">
    <property type="entry name" value="BTB"/>
    <property type="match status" value="1"/>
</dbReference>
<gene>
    <name evidence="2" type="ORF">DOTSEDRAFT_28812</name>
</gene>
<protein>
    <recommendedName>
        <fullName evidence="1">BTB domain-containing protein</fullName>
    </recommendedName>
</protein>
<dbReference type="SUPFAM" id="SSF54695">
    <property type="entry name" value="POZ domain"/>
    <property type="match status" value="1"/>
</dbReference>
<accession>M2XJR2</accession>
<evidence type="ECO:0000313" key="3">
    <source>
        <dbReference type="Proteomes" id="UP000016933"/>
    </source>
</evidence>
<reference evidence="3" key="1">
    <citation type="journal article" date="2012" name="PLoS Genet.">
        <title>The genomes of the fungal plant pathogens Cladosporium fulvum and Dothistroma septosporum reveal adaptation to different hosts and lifestyles but also signatures of common ancestry.</title>
        <authorList>
            <person name="de Wit P.J.G.M."/>
            <person name="van der Burgt A."/>
            <person name="Oekmen B."/>
            <person name="Stergiopoulos I."/>
            <person name="Abd-Elsalam K.A."/>
            <person name="Aerts A.L."/>
            <person name="Bahkali A.H."/>
            <person name="Beenen H.G."/>
            <person name="Chettri P."/>
            <person name="Cox M.P."/>
            <person name="Datema E."/>
            <person name="de Vries R.P."/>
            <person name="Dhillon B."/>
            <person name="Ganley A.R."/>
            <person name="Griffiths S.A."/>
            <person name="Guo Y."/>
            <person name="Hamelin R.C."/>
            <person name="Henrissat B."/>
            <person name="Kabir M.S."/>
            <person name="Jashni M.K."/>
            <person name="Kema G."/>
            <person name="Klaubauf S."/>
            <person name="Lapidus A."/>
            <person name="Levasseur A."/>
            <person name="Lindquist E."/>
            <person name="Mehrabi R."/>
            <person name="Ohm R.A."/>
            <person name="Owen T.J."/>
            <person name="Salamov A."/>
            <person name="Schwelm A."/>
            <person name="Schijlen E."/>
            <person name="Sun H."/>
            <person name="van den Burg H.A."/>
            <person name="van Ham R.C.H.J."/>
            <person name="Zhang S."/>
            <person name="Goodwin S.B."/>
            <person name="Grigoriev I.V."/>
            <person name="Collemare J."/>
            <person name="Bradshaw R.E."/>
        </authorList>
    </citation>
    <scope>NUCLEOTIDE SEQUENCE [LARGE SCALE GENOMIC DNA]</scope>
    <source>
        <strain evidence="3">NZE10 / CBS 128990</strain>
    </source>
</reference>
<dbReference type="Proteomes" id="UP000016933">
    <property type="component" value="Unassembled WGS sequence"/>
</dbReference>
<reference evidence="2 3" key="2">
    <citation type="journal article" date="2012" name="PLoS Pathog.">
        <title>Diverse lifestyles and strategies of plant pathogenesis encoded in the genomes of eighteen Dothideomycetes fungi.</title>
        <authorList>
            <person name="Ohm R.A."/>
            <person name="Feau N."/>
            <person name="Henrissat B."/>
            <person name="Schoch C.L."/>
            <person name="Horwitz B.A."/>
            <person name="Barry K.W."/>
            <person name="Condon B.J."/>
            <person name="Copeland A.C."/>
            <person name="Dhillon B."/>
            <person name="Glaser F."/>
            <person name="Hesse C.N."/>
            <person name="Kosti I."/>
            <person name="LaButti K."/>
            <person name="Lindquist E.A."/>
            <person name="Lucas S."/>
            <person name="Salamov A.A."/>
            <person name="Bradshaw R.E."/>
            <person name="Ciuffetti L."/>
            <person name="Hamelin R.C."/>
            <person name="Kema G.H.J."/>
            <person name="Lawrence C."/>
            <person name="Scott J.A."/>
            <person name="Spatafora J.W."/>
            <person name="Turgeon B.G."/>
            <person name="de Wit P.J.G.M."/>
            <person name="Zhong S."/>
            <person name="Goodwin S.B."/>
            <person name="Grigoriev I.V."/>
        </authorList>
    </citation>
    <scope>NUCLEOTIDE SEQUENCE [LARGE SCALE GENOMIC DNA]</scope>
    <source>
        <strain evidence="3">NZE10 / CBS 128990</strain>
    </source>
</reference>
<organism evidence="2 3">
    <name type="scientific">Dothistroma septosporum (strain NZE10 / CBS 128990)</name>
    <name type="common">Red band needle blight fungus</name>
    <name type="synonym">Mycosphaerella pini</name>
    <dbReference type="NCBI Taxonomy" id="675120"/>
    <lineage>
        <taxon>Eukaryota</taxon>
        <taxon>Fungi</taxon>
        <taxon>Dikarya</taxon>
        <taxon>Ascomycota</taxon>
        <taxon>Pezizomycotina</taxon>
        <taxon>Dothideomycetes</taxon>
        <taxon>Dothideomycetidae</taxon>
        <taxon>Mycosphaerellales</taxon>
        <taxon>Mycosphaerellaceae</taxon>
        <taxon>Dothistroma</taxon>
    </lineage>
</organism>
<keyword evidence="3" id="KW-1185">Reference proteome</keyword>
<dbReference type="OrthoDB" id="6359816at2759"/>
<dbReference type="STRING" id="675120.M2XJR2"/>
<dbReference type="PANTHER" id="PTHR47843">
    <property type="entry name" value="BTB DOMAIN-CONTAINING PROTEIN-RELATED"/>
    <property type="match status" value="1"/>
</dbReference>
<dbReference type="InterPro" id="IPR011333">
    <property type="entry name" value="SKP1/BTB/POZ_sf"/>
</dbReference>
<dbReference type="AlphaFoldDB" id="M2XJR2"/>
<feature type="domain" description="BTB" evidence="1">
    <location>
        <begin position="21"/>
        <end position="88"/>
    </location>
</feature>
<dbReference type="Gene3D" id="3.30.710.10">
    <property type="entry name" value="Potassium Channel Kv1.1, Chain A"/>
    <property type="match status" value="1"/>
</dbReference>
<name>M2XJR2_DOTSN</name>
<dbReference type="Pfam" id="PF00651">
    <property type="entry name" value="BTB"/>
    <property type="match status" value="1"/>
</dbReference>
<dbReference type="CDD" id="cd18186">
    <property type="entry name" value="BTB_POZ_ZBTB_KLHL-like"/>
    <property type="match status" value="1"/>
</dbReference>
<dbReference type="eggNOG" id="ENOG502SQDU">
    <property type="taxonomic scope" value="Eukaryota"/>
</dbReference>